<name>A0ABW2YVL2_9SPHI</name>
<organism evidence="2 3">
    <name type="scientific">Mucilaginibacter calamicampi</name>
    <dbReference type="NCBI Taxonomy" id="1302352"/>
    <lineage>
        <taxon>Bacteria</taxon>
        <taxon>Pseudomonadati</taxon>
        <taxon>Bacteroidota</taxon>
        <taxon>Sphingobacteriia</taxon>
        <taxon>Sphingobacteriales</taxon>
        <taxon>Sphingobacteriaceae</taxon>
        <taxon>Mucilaginibacter</taxon>
    </lineage>
</organism>
<feature type="compositionally biased region" description="Polar residues" evidence="1">
    <location>
        <begin position="13"/>
        <end position="50"/>
    </location>
</feature>
<dbReference type="EMBL" id="JBHTHU010000005">
    <property type="protein sequence ID" value="MFD0750392.1"/>
    <property type="molecule type" value="Genomic_DNA"/>
</dbReference>
<gene>
    <name evidence="2" type="ORF">ACFQZS_09585</name>
</gene>
<sequence length="66" mass="7646">MENNKKRSDDVNQDQALHNPTNRSKSNQEQQSNSHKKNGSSQEDSGNKYLSNGYLDDRDRYDDTEL</sequence>
<dbReference type="RefSeq" id="WP_377099607.1">
    <property type="nucleotide sequence ID" value="NZ_JBHTHU010000005.1"/>
</dbReference>
<evidence type="ECO:0000313" key="3">
    <source>
        <dbReference type="Proteomes" id="UP001596958"/>
    </source>
</evidence>
<evidence type="ECO:0000256" key="1">
    <source>
        <dbReference type="SAM" id="MobiDB-lite"/>
    </source>
</evidence>
<protein>
    <submittedName>
        <fullName evidence="2">Uncharacterized protein</fullName>
    </submittedName>
</protein>
<proteinExistence type="predicted"/>
<feature type="compositionally biased region" description="Basic and acidic residues" evidence="1">
    <location>
        <begin position="55"/>
        <end position="66"/>
    </location>
</feature>
<comment type="caution">
    <text evidence="2">The sequence shown here is derived from an EMBL/GenBank/DDBJ whole genome shotgun (WGS) entry which is preliminary data.</text>
</comment>
<reference evidence="3" key="1">
    <citation type="journal article" date="2019" name="Int. J. Syst. Evol. Microbiol.">
        <title>The Global Catalogue of Microorganisms (GCM) 10K type strain sequencing project: providing services to taxonomists for standard genome sequencing and annotation.</title>
        <authorList>
            <consortium name="The Broad Institute Genomics Platform"/>
            <consortium name="The Broad Institute Genome Sequencing Center for Infectious Disease"/>
            <person name="Wu L."/>
            <person name="Ma J."/>
        </authorList>
    </citation>
    <scope>NUCLEOTIDE SEQUENCE [LARGE SCALE GENOMIC DNA]</scope>
    <source>
        <strain evidence="3">CCUG 63418</strain>
    </source>
</reference>
<feature type="compositionally biased region" description="Basic and acidic residues" evidence="1">
    <location>
        <begin position="1"/>
        <end position="10"/>
    </location>
</feature>
<keyword evidence="3" id="KW-1185">Reference proteome</keyword>
<feature type="region of interest" description="Disordered" evidence="1">
    <location>
        <begin position="1"/>
        <end position="66"/>
    </location>
</feature>
<accession>A0ABW2YVL2</accession>
<evidence type="ECO:0000313" key="2">
    <source>
        <dbReference type="EMBL" id="MFD0750392.1"/>
    </source>
</evidence>
<dbReference type="Proteomes" id="UP001596958">
    <property type="component" value="Unassembled WGS sequence"/>
</dbReference>